<keyword evidence="1" id="KW-0175">Coiled coil</keyword>
<evidence type="ECO:0000313" key="3">
    <source>
        <dbReference type="Proteomes" id="UP000236291"/>
    </source>
</evidence>
<proteinExistence type="predicted"/>
<feature type="non-terminal residue" evidence="2">
    <location>
        <position position="1"/>
    </location>
</feature>
<evidence type="ECO:0000313" key="2">
    <source>
        <dbReference type="EMBL" id="PNX61989.1"/>
    </source>
</evidence>
<comment type="caution">
    <text evidence="2">The sequence shown here is derived from an EMBL/GenBank/DDBJ whole genome shotgun (WGS) entry which is preliminary data.</text>
</comment>
<accession>A0A2K3K6S2</accession>
<sequence length="58" mass="7081">VDNPTKKVCKAIGERADRIEEKEEKREKDEEELRQFQKWFKQLGMTLEEAYDEFMDEL</sequence>
<reference evidence="2 3" key="2">
    <citation type="journal article" date="2017" name="Front. Plant Sci.">
        <title>Gene Classification and Mining of Molecular Markers Useful in Red Clover (Trifolium pratense) Breeding.</title>
        <authorList>
            <person name="Istvanek J."/>
            <person name="Dluhosova J."/>
            <person name="Dluhos P."/>
            <person name="Patkova L."/>
            <person name="Nedelnik J."/>
            <person name="Repkova J."/>
        </authorList>
    </citation>
    <scope>NUCLEOTIDE SEQUENCE [LARGE SCALE GENOMIC DNA]</scope>
    <source>
        <strain evidence="3">cv. Tatra</strain>
        <tissue evidence="2">Young leaves</tissue>
    </source>
</reference>
<feature type="coiled-coil region" evidence="1">
    <location>
        <begin position="12"/>
        <end position="39"/>
    </location>
</feature>
<organism evidence="2 3">
    <name type="scientific">Trifolium pratense</name>
    <name type="common">Red clover</name>
    <dbReference type="NCBI Taxonomy" id="57577"/>
    <lineage>
        <taxon>Eukaryota</taxon>
        <taxon>Viridiplantae</taxon>
        <taxon>Streptophyta</taxon>
        <taxon>Embryophyta</taxon>
        <taxon>Tracheophyta</taxon>
        <taxon>Spermatophyta</taxon>
        <taxon>Magnoliopsida</taxon>
        <taxon>eudicotyledons</taxon>
        <taxon>Gunneridae</taxon>
        <taxon>Pentapetalae</taxon>
        <taxon>rosids</taxon>
        <taxon>fabids</taxon>
        <taxon>Fabales</taxon>
        <taxon>Fabaceae</taxon>
        <taxon>Papilionoideae</taxon>
        <taxon>50 kb inversion clade</taxon>
        <taxon>NPAAA clade</taxon>
        <taxon>Hologalegina</taxon>
        <taxon>IRL clade</taxon>
        <taxon>Trifolieae</taxon>
        <taxon>Trifolium</taxon>
    </lineage>
</organism>
<name>A0A2K3K6S2_TRIPR</name>
<gene>
    <name evidence="2" type="ORF">L195_g052739</name>
</gene>
<evidence type="ECO:0000256" key="1">
    <source>
        <dbReference type="SAM" id="Coils"/>
    </source>
</evidence>
<dbReference type="Proteomes" id="UP000236291">
    <property type="component" value="Unassembled WGS sequence"/>
</dbReference>
<protein>
    <submittedName>
        <fullName evidence="2">Uncharacterized protein</fullName>
    </submittedName>
</protein>
<dbReference type="AlphaFoldDB" id="A0A2K3K6S2"/>
<reference evidence="2 3" key="1">
    <citation type="journal article" date="2014" name="Am. J. Bot.">
        <title>Genome assembly and annotation for red clover (Trifolium pratense; Fabaceae).</title>
        <authorList>
            <person name="Istvanek J."/>
            <person name="Jaros M."/>
            <person name="Krenek A."/>
            <person name="Repkova J."/>
        </authorList>
    </citation>
    <scope>NUCLEOTIDE SEQUENCE [LARGE SCALE GENOMIC DNA]</scope>
    <source>
        <strain evidence="3">cv. Tatra</strain>
        <tissue evidence="2">Young leaves</tissue>
    </source>
</reference>
<dbReference type="EMBL" id="ASHM01086547">
    <property type="protein sequence ID" value="PNX61989.1"/>
    <property type="molecule type" value="Genomic_DNA"/>
</dbReference>